<organism evidence="2 3">
    <name type="scientific">Mycobacteroides chelonae</name>
    <name type="common">Mycobacterium chelonae</name>
    <dbReference type="NCBI Taxonomy" id="1774"/>
    <lineage>
        <taxon>Bacteria</taxon>
        <taxon>Bacillati</taxon>
        <taxon>Actinomycetota</taxon>
        <taxon>Actinomycetes</taxon>
        <taxon>Mycobacteriales</taxon>
        <taxon>Mycobacteriaceae</taxon>
        <taxon>Mycobacteroides</taxon>
    </lineage>
</organism>
<evidence type="ECO:0000313" key="3">
    <source>
        <dbReference type="Proteomes" id="UP000180043"/>
    </source>
</evidence>
<reference evidence="2 3" key="1">
    <citation type="submission" date="2016-10" db="EMBL/GenBank/DDBJ databases">
        <title>Evaluation of Human, Veterinary and Environmental Mycobacterium chelonae Isolates by Core Genome Phylogenomic Analysis, Targeted Gene Comparison, and Anti-microbial Susceptibility Patterns: A Tale of Mistaken Identities.</title>
        <authorList>
            <person name="Fogelson S.B."/>
            <person name="Camus A.C."/>
            <person name="Lorenz W."/>
            <person name="Vasireddy R."/>
            <person name="Vasireddy S."/>
            <person name="Smith T."/>
            <person name="Brown-Elliott B.A."/>
            <person name="Wallace R.J.Jr."/>
            <person name="Hasan N.A."/>
            <person name="Reischl U."/>
            <person name="Sanchez S."/>
        </authorList>
    </citation>
    <scope>NUCLEOTIDE SEQUENCE [LARGE SCALE GENOMIC DNA]</scope>
    <source>
        <strain evidence="2 3">15515</strain>
    </source>
</reference>
<dbReference type="EMBL" id="MLIQ01000014">
    <property type="protein sequence ID" value="OHU57079.1"/>
    <property type="molecule type" value="Genomic_DNA"/>
</dbReference>
<evidence type="ECO:0000313" key="2">
    <source>
        <dbReference type="EMBL" id="OHU57079.1"/>
    </source>
</evidence>
<feature type="transmembrane region" description="Helical" evidence="1">
    <location>
        <begin position="22"/>
        <end position="41"/>
    </location>
</feature>
<gene>
    <name evidence="2" type="ORF">BKG82_12880</name>
</gene>
<accession>A0A1S1LPF0</accession>
<keyword evidence="1" id="KW-0812">Transmembrane</keyword>
<protein>
    <submittedName>
        <fullName evidence="2">Uncharacterized protein</fullName>
    </submittedName>
</protein>
<name>A0A1S1LPF0_MYCCH</name>
<keyword evidence="1" id="KW-0472">Membrane</keyword>
<comment type="caution">
    <text evidence="2">The sequence shown here is derived from an EMBL/GenBank/DDBJ whole genome shotgun (WGS) entry which is preliminary data.</text>
</comment>
<sequence length="95" mass="9938">MGALDTAAQEVIVAYGESSSSWAASTINTWLGVIAGVLVLANGWRIVRDDKKEESQKIKDVAMMSVAAVIVVGVVMLFITNKYGGATGHVGDIAN</sequence>
<dbReference type="RefSeq" id="WP_070947454.1">
    <property type="nucleotide sequence ID" value="NZ_MLIQ01000014.1"/>
</dbReference>
<proteinExistence type="predicted"/>
<dbReference type="AlphaFoldDB" id="A0A1S1LPF0"/>
<keyword evidence="1" id="KW-1133">Transmembrane helix</keyword>
<feature type="transmembrane region" description="Helical" evidence="1">
    <location>
        <begin position="61"/>
        <end position="79"/>
    </location>
</feature>
<evidence type="ECO:0000256" key="1">
    <source>
        <dbReference type="SAM" id="Phobius"/>
    </source>
</evidence>
<dbReference type="Proteomes" id="UP000180043">
    <property type="component" value="Unassembled WGS sequence"/>
</dbReference>